<evidence type="ECO:0000256" key="1">
    <source>
        <dbReference type="SAM" id="Coils"/>
    </source>
</evidence>
<organism evidence="2 3">
    <name type="scientific">Prunus dulcis</name>
    <name type="common">Almond</name>
    <name type="synonym">Amygdalus dulcis</name>
    <dbReference type="NCBI Taxonomy" id="3755"/>
    <lineage>
        <taxon>Eukaryota</taxon>
        <taxon>Viridiplantae</taxon>
        <taxon>Streptophyta</taxon>
        <taxon>Embryophyta</taxon>
        <taxon>Tracheophyta</taxon>
        <taxon>Spermatophyta</taxon>
        <taxon>Magnoliopsida</taxon>
        <taxon>eudicotyledons</taxon>
        <taxon>Gunneridae</taxon>
        <taxon>Pentapetalae</taxon>
        <taxon>rosids</taxon>
        <taxon>fabids</taxon>
        <taxon>Rosales</taxon>
        <taxon>Rosaceae</taxon>
        <taxon>Amygdaloideae</taxon>
        <taxon>Amygdaleae</taxon>
        <taxon>Prunus</taxon>
    </lineage>
</organism>
<proteinExistence type="predicted"/>
<accession>A0AAD4WK04</accession>
<reference evidence="2 3" key="1">
    <citation type="journal article" date="2022" name="G3 (Bethesda)">
        <title>Whole-genome sequence and methylome profiling of the almond [Prunus dulcis (Mill.) D.A. Webb] cultivar 'Nonpareil'.</title>
        <authorList>
            <person name="D'Amico-Willman K.M."/>
            <person name="Ouma W.Z."/>
            <person name="Meulia T."/>
            <person name="Sideli G.M."/>
            <person name="Gradziel T.M."/>
            <person name="Fresnedo-Ramirez J."/>
        </authorList>
    </citation>
    <scope>NUCLEOTIDE SEQUENCE [LARGE SCALE GENOMIC DNA]</scope>
    <source>
        <strain evidence="2">Clone GOH B32 T37-40</strain>
    </source>
</reference>
<gene>
    <name evidence="2" type="ORF">L3X38_012792</name>
</gene>
<dbReference type="EMBL" id="JAJFAZ020000002">
    <property type="protein sequence ID" value="KAI5344915.1"/>
    <property type="molecule type" value="Genomic_DNA"/>
</dbReference>
<evidence type="ECO:0008006" key="4">
    <source>
        <dbReference type="Google" id="ProtNLM"/>
    </source>
</evidence>
<feature type="coiled-coil region" evidence="1">
    <location>
        <begin position="12"/>
        <end position="60"/>
    </location>
</feature>
<keyword evidence="1" id="KW-0175">Coiled coil</keyword>
<name>A0AAD4WK04_PRUDU</name>
<dbReference type="AlphaFoldDB" id="A0AAD4WK04"/>
<keyword evidence="3" id="KW-1185">Reference proteome</keyword>
<evidence type="ECO:0000313" key="3">
    <source>
        <dbReference type="Proteomes" id="UP001054821"/>
    </source>
</evidence>
<protein>
    <recommendedName>
        <fullName evidence="4">CCHC-type domain-containing protein</fullName>
    </recommendedName>
</protein>
<comment type="caution">
    <text evidence="2">The sequence shown here is derived from an EMBL/GenBank/DDBJ whole genome shotgun (WGS) entry which is preliminary data.</text>
</comment>
<sequence length="309" mass="35215">MCEKYDVLFTETSKLKERNLLLERKIKNLEILNCTFKEANNELSENVETLESEMDSLIVIKNDISNQVNVLKENNLIFQASNKNLLTQINEANDTVNKLTTGAKKVDKMLNMGKVHGDKTGFGYGCSSLCVLTPLTIFVKESNTKFDVLEPTRTQRFIPTCHHCGVKGHIRPRCNALRNVSRATNANGFKNHVSSLKTCELAKSVLCERDKHSSLAKFDFPKPKMFIPTCHHCGTLGHIRPKCFELRNFEKKSFVYFKKVNDDSLQTQVNDLLYKVVKIPKVISLPHKVSKVKQVWIKKEDHVLPHVGD</sequence>
<evidence type="ECO:0000313" key="2">
    <source>
        <dbReference type="EMBL" id="KAI5344915.1"/>
    </source>
</evidence>
<dbReference type="Proteomes" id="UP001054821">
    <property type="component" value="Chromosome 2"/>
</dbReference>